<reference evidence="3 4" key="1">
    <citation type="submission" date="2012-07" db="EMBL/GenBank/DDBJ databases">
        <title>Draft genome sequence of Desulfovibrio magneticus str. Maddingley MBC34 obtained from a metagenomic sequence of a methanogenic enrichment isolated from coal-seam formation water in Victoria, Australia.</title>
        <authorList>
            <person name="Greenfield P."/>
            <person name="Hendry P."/>
            <person name="Li D."/>
            <person name="Rosewarne C.P."/>
            <person name="Tran-Dinh N."/>
            <person name="Elbourne L.D.H."/>
            <person name="Paulsen I.T."/>
            <person name="Midgley D.J."/>
        </authorList>
    </citation>
    <scope>NUCLEOTIDE SEQUENCE [LARGE SCALE GENOMIC DNA]</scope>
    <source>
        <strain evidence="4">Maddingley MBC34</strain>
    </source>
</reference>
<comment type="caution">
    <text evidence="3">The sequence shown here is derived from an EMBL/GenBank/DDBJ whole genome shotgun (WGS) entry which is preliminary data.</text>
</comment>
<sequence length="384" mass="42043">MADAKDPTCFAPSERACQEEIDRQFAVLSQHAIPLVLNAMPIIAMVLNRQRQVVHGNRKFADVLGITDIREALGKRPGEAFRCVHADEHPGGCGTSEFCAHCGAVRSILLGLAGTDNVQECAINRDTGAGIEALDLRVSSASVHLNAEPYLIFSINDVSHEKRRRTLERLFFHDMLNTVGGVQGLLEFLAEEVPEDLQADARLIYRAVSQLTDEIIYQKQLLAAETNELETNCTPLRSDDILDVVAATFQGGEQARDRRIVVDNACSNIVFHSDPVLLRRVGGNMVKNALEATPAGGEIRLGSRSLADAVEFSVQNAGVIPRSVQMRIFSRSFSTKGVGRGLGTYSIKLLTERYLGGRADFVSNREDGTIFRVRLPLTMPTDLG</sequence>
<dbReference type="SUPFAM" id="SSF55874">
    <property type="entry name" value="ATPase domain of HSP90 chaperone/DNA topoisomerase II/histidine kinase"/>
    <property type="match status" value="1"/>
</dbReference>
<accession>K6FKU2</accession>
<dbReference type="PANTHER" id="PTHR43547:SF2">
    <property type="entry name" value="HYBRID SIGNAL TRANSDUCTION HISTIDINE KINASE C"/>
    <property type="match status" value="1"/>
</dbReference>
<name>K6FKU2_9BACT</name>
<dbReference type="GO" id="GO:0000155">
    <property type="term" value="F:phosphorelay sensor kinase activity"/>
    <property type="evidence" value="ECO:0007669"/>
    <property type="project" value="TreeGrafter"/>
</dbReference>
<keyword evidence="3" id="KW-0808">Transferase</keyword>
<keyword evidence="1" id="KW-0597">Phosphoprotein</keyword>
<evidence type="ECO:0000313" key="4">
    <source>
        <dbReference type="Proteomes" id="UP000006272"/>
    </source>
</evidence>
<dbReference type="EMBL" id="ALAO01000165">
    <property type="protein sequence ID" value="EKO39167.1"/>
    <property type="molecule type" value="Genomic_DNA"/>
</dbReference>
<dbReference type="Gene3D" id="3.30.565.10">
    <property type="entry name" value="Histidine kinase-like ATPase, C-terminal domain"/>
    <property type="match status" value="1"/>
</dbReference>
<dbReference type="PANTHER" id="PTHR43547">
    <property type="entry name" value="TWO-COMPONENT HISTIDINE KINASE"/>
    <property type="match status" value="1"/>
</dbReference>
<proteinExistence type="predicted"/>
<dbReference type="PROSITE" id="PS50109">
    <property type="entry name" value="HIS_KIN"/>
    <property type="match status" value="1"/>
</dbReference>
<evidence type="ECO:0000259" key="2">
    <source>
        <dbReference type="PROSITE" id="PS50109"/>
    </source>
</evidence>
<gene>
    <name evidence="3" type="ORF">B193_2127</name>
</gene>
<feature type="domain" description="Histidine kinase" evidence="2">
    <location>
        <begin position="170"/>
        <end position="379"/>
    </location>
</feature>
<keyword evidence="3" id="KW-0418">Kinase</keyword>
<dbReference type="Pfam" id="PF02518">
    <property type="entry name" value="HATPase_c"/>
    <property type="match status" value="1"/>
</dbReference>
<dbReference type="InterPro" id="IPR005467">
    <property type="entry name" value="His_kinase_dom"/>
</dbReference>
<evidence type="ECO:0000256" key="1">
    <source>
        <dbReference type="ARBA" id="ARBA00022553"/>
    </source>
</evidence>
<dbReference type="AlphaFoldDB" id="K6FKU2"/>
<dbReference type="Proteomes" id="UP000006272">
    <property type="component" value="Unassembled WGS sequence"/>
</dbReference>
<evidence type="ECO:0000313" key="3">
    <source>
        <dbReference type="EMBL" id="EKO39167.1"/>
    </source>
</evidence>
<dbReference type="InterPro" id="IPR036890">
    <property type="entry name" value="HATPase_C_sf"/>
</dbReference>
<dbReference type="SMART" id="SM00387">
    <property type="entry name" value="HATPase_c"/>
    <property type="match status" value="1"/>
</dbReference>
<dbReference type="InterPro" id="IPR003594">
    <property type="entry name" value="HATPase_dom"/>
</dbReference>
<dbReference type="PATRIC" id="fig|1206767.3.peg.2073"/>
<organism evidence="3 4">
    <name type="scientific">Solidesulfovibrio magneticus str. Maddingley MBC34</name>
    <dbReference type="NCBI Taxonomy" id="1206767"/>
    <lineage>
        <taxon>Bacteria</taxon>
        <taxon>Pseudomonadati</taxon>
        <taxon>Thermodesulfobacteriota</taxon>
        <taxon>Desulfovibrionia</taxon>
        <taxon>Desulfovibrionales</taxon>
        <taxon>Desulfovibrionaceae</taxon>
        <taxon>Solidesulfovibrio</taxon>
    </lineage>
</organism>
<protein>
    <submittedName>
        <fullName evidence="3">Histidine kinase</fullName>
    </submittedName>
</protein>